<protein>
    <submittedName>
        <fullName evidence="1">20008_t:CDS:1</fullName>
    </submittedName>
</protein>
<sequence>MFQIKSSYYQPTSSTSFIAEIDYINDKSNECFDNKPDKYFNNKPDEYLKNRFDEQSDNEFDEQVELYEGQIFQIVEKAYSVVEAFANSNRFGIRKRHVEKDPNNNVHTGYTPDPSTIKFILKNRKLTDKMLADIKYYMIVEKLNASTQY</sequence>
<dbReference type="EMBL" id="CAJVQA010012572">
    <property type="protein sequence ID" value="CAG8717694.1"/>
    <property type="molecule type" value="Genomic_DNA"/>
</dbReference>
<dbReference type="AlphaFoldDB" id="A0A9N9NBF2"/>
<dbReference type="Proteomes" id="UP000789759">
    <property type="component" value="Unassembled WGS sequence"/>
</dbReference>
<gene>
    <name evidence="1" type="ORF">CPELLU_LOCUS12699</name>
</gene>
<evidence type="ECO:0000313" key="2">
    <source>
        <dbReference type="Proteomes" id="UP000789759"/>
    </source>
</evidence>
<keyword evidence="2" id="KW-1185">Reference proteome</keyword>
<accession>A0A9N9NBF2</accession>
<evidence type="ECO:0000313" key="1">
    <source>
        <dbReference type="EMBL" id="CAG8717694.1"/>
    </source>
</evidence>
<dbReference type="OrthoDB" id="2428906at2759"/>
<comment type="caution">
    <text evidence="1">The sequence shown here is derived from an EMBL/GenBank/DDBJ whole genome shotgun (WGS) entry which is preliminary data.</text>
</comment>
<reference evidence="1" key="1">
    <citation type="submission" date="2021-06" db="EMBL/GenBank/DDBJ databases">
        <authorList>
            <person name="Kallberg Y."/>
            <person name="Tangrot J."/>
            <person name="Rosling A."/>
        </authorList>
    </citation>
    <scope>NUCLEOTIDE SEQUENCE</scope>
    <source>
        <strain evidence="1">FL966</strain>
    </source>
</reference>
<name>A0A9N9NBF2_9GLOM</name>
<organism evidence="1 2">
    <name type="scientific">Cetraspora pellucida</name>
    <dbReference type="NCBI Taxonomy" id="1433469"/>
    <lineage>
        <taxon>Eukaryota</taxon>
        <taxon>Fungi</taxon>
        <taxon>Fungi incertae sedis</taxon>
        <taxon>Mucoromycota</taxon>
        <taxon>Glomeromycotina</taxon>
        <taxon>Glomeromycetes</taxon>
        <taxon>Diversisporales</taxon>
        <taxon>Gigasporaceae</taxon>
        <taxon>Cetraspora</taxon>
    </lineage>
</organism>
<proteinExistence type="predicted"/>